<evidence type="ECO:0000313" key="2">
    <source>
        <dbReference type="EMBL" id="MPC20586.1"/>
    </source>
</evidence>
<dbReference type="EMBL" id="VSRR010000887">
    <property type="protein sequence ID" value="MPC20586.1"/>
    <property type="molecule type" value="Genomic_DNA"/>
</dbReference>
<sequence length="66" mass="7221">MEVRHRCSRCCLRAAIPRGAPSHHPPPGSLQGQILFIKYFLTTTVHIPPATSPPPGQTGEQHISQL</sequence>
<keyword evidence="3" id="KW-1185">Reference proteome</keyword>
<gene>
    <name evidence="2" type="ORF">E2C01_013539</name>
</gene>
<dbReference type="AlphaFoldDB" id="A0A5B7DHJ0"/>
<protein>
    <submittedName>
        <fullName evidence="2">Uncharacterized protein</fullName>
    </submittedName>
</protein>
<comment type="caution">
    <text evidence="2">The sequence shown here is derived from an EMBL/GenBank/DDBJ whole genome shotgun (WGS) entry which is preliminary data.</text>
</comment>
<proteinExistence type="predicted"/>
<name>A0A5B7DHJ0_PORTR</name>
<reference evidence="2 3" key="1">
    <citation type="submission" date="2019-05" db="EMBL/GenBank/DDBJ databases">
        <title>Another draft genome of Portunus trituberculatus and its Hox gene families provides insights of decapod evolution.</title>
        <authorList>
            <person name="Jeong J.-H."/>
            <person name="Song I."/>
            <person name="Kim S."/>
            <person name="Choi T."/>
            <person name="Kim D."/>
            <person name="Ryu S."/>
            <person name="Kim W."/>
        </authorList>
    </citation>
    <scope>NUCLEOTIDE SEQUENCE [LARGE SCALE GENOMIC DNA]</scope>
    <source>
        <tissue evidence="2">Muscle</tissue>
    </source>
</reference>
<dbReference type="Proteomes" id="UP000324222">
    <property type="component" value="Unassembled WGS sequence"/>
</dbReference>
<feature type="region of interest" description="Disordered" evidence="1">
    <location>
        <begin position="47"/>
        <end position="66"/>
    </location>
</feature>
<evidence type="ECO:0000313" key="3">
    <source>
        <dbReference type="Proteomes" id="UP000324222"/>
    </source>
</evidence>
<accession>A0A5B7DHJ0</accession>
<evidence type="ECO:0000256" key="1">
    <source>
        <dbReference type="SAM" id="MobiDB-lite"/>
    </source>
</evidence>
<organism evidence="2 3">
    <name type="scientific">Portunus trituberculatus</name>
    <name type="common">Swimming crab</name>
    <name type="synonym">Neptunus trituberculatus</name>
    <dbReference type="NCBI Taxonomy" id="210409"/>
    <lineage>
        <taxon>Eukaryota</taxon>
        <taxon>Metazoa</taxon>
        <taxon>Ecdysozoa</taxon>
        <taxon>Arthropoda</taxon>
        <taxon>Crustacea</taxon>
        <taxon>Multicrustacea</taxon>
        <taxon>Malacostraca</taxon>
        <taxon>Eumalacostraca</taxon>
        <taxon>Eucarida</taxon>
        <taxon>Decapoda</taxon>
        <taxon>Pleocyemata</taxon>
        <taxon>Brachyura</taxon>
        <taxon>Eubrachyura</taxon>
        <taxon>Portunoidea</taxon>
        <taxon>Portunidae</taxon>
        <taxon>Portuninae</taxon>
        <taxon>Portunus</taxon>
    </lineage>
</organism>